<dbReference type="RefSeq" id="WP_249304620.1">
    <property type="nucleotide sequence ID" value="NZ_JACRSW010000027.1"/>
</dbReference>
<reference evidence="4 5" key="1">
    <citation type="submission" date="2020-08" db="EMBL/GenBank/DDBJ databases">
        <title>Genome public.</title>
        <authorList>
            <person name="Liu C."/>
            <person name="Sun Q."/>
        </authorList>
    </citation>
    <scope>NUCLEOTIDE SEQUENCE [LARGE SCALE GENOMIC DNA]</scope>
    <source>
        <strain evidence="4 5">BX3</strain>
    </source>
</reference>
<dbReference type="InterPro" id="IPR000253">
    <property type="entry name" value="FHA_dom"/>
</dbReference>
<organism evidence="4 5">
    <name type="scientific">Jutongia hominis</name>
    <dbReference type="NCBI Taxonomy" id="2763664"/>
    <lineage>
        <taxon>Bacteria</taxon>
        <taxon>Bacillati</taxon>
        <taxon>Bacillota</taxon>
        <taxon>Clostridia</taxon>
        <taxon>Lachnospirales</taxon>
        <taxon>Lachnospiraceae</taxon>
        <taxon>Jutongia</taxon>
    </lineage>
</organism>
<dbReference type="InterPro" id="IPR008984">
    <property type="entry name" value="SMAD_FHA_dom_sf"/>
</dbReference>
<evidence type="ECO:0000313" key="5">
    <source>
        <dbReference type="Proteomes" id="UP000637513"/>
    </source>
</evidence>
<protein>
    <submittedName>
        <fullName evidence="4">FHA domain-containing protein</fullName>
    </submittedName>
</protein>
<keyword evidence="1" id="KW-0694">RNA-binding</keyword>
<proteinExistence type="predicted"/>
<feature type="region of interest" description="Disordered" evidence="2">
    <location>
        <begin position="62"/>
        <end position="84"/>
    </location>
</feature>
<evidence type="ECO:0000313" key="4">
    <source>
        <dbReference type="EMBL" id="MBC8557451.1"/>
    </source>
</evidence>
<evidence type="ECO:0000259" key="3">
    <source>
        <dbReference type="PROSITE" id="PS50006"/>
    </source>
</evidence>
<sequence>MVKKCKNGHWYDAKMYSYCPHCKRESEQLSLTIDSVEEDDKTVSIAEVDVSLGEELSSLIQGGGHTKTDAMLKASGSDGEEEDDDRTVSFGFFGQMGSKKPVVGWLVAVNGEVKGSDFRLHSGKNFIGRATSMDIVLPDDKTIARDKHGSVTYDPKGHGYYVAAENGNSIYCNDQVVESSQKLKEGDCIQLGETKLIFIPFCKEDRQWEEE</sequence>
<evidence type="ECO:0000256" key="1">
    <source>
        <dbReference type="PROSITE-ProRule" id="PRU00182"/>
    </source>
</evidence>
<dbReference type="EMBL" id="JACRSW010000027">
    <property type="protein sequence ID" value="MBC8557451.1"/>
    <property type="molecule type" value="Genomic_DNA"/>
</dbReference>
<keyword evidence="5" id="KW-1185">Reference proteome</keyword>
<dbReference type="PROSITE" id="PS50006">
    <property type="entry name" value="FHA_DOMAIN"/>
    <property type="match status" value="1"/>
</dbReference>
<dbReference type="CDD" id="cd00060">
    <property type="entry name" value="FHA"/>
    <property type="match status" value="1"/>
</dbReference>
<name>A0ABR7MUI2_9FIRM</name>
<dbReference type="PROSITE" id="PS50889">
    <property type="entry name" value="S4"/>
    <property type="match status" value="1"/>
</dbReference>
<accession>A0ABR7MUI2</accession>
<dbReference type="Pfam" id="PF16697">
    <property type="entry name" value="Yop-YscD_cpl"/>
    <property type="match status" value="1"/>
</dbReference>
<dbReference type="SUPFAM" id="SSF49879">
    <property type="entry name" value="SMAD/FHA domain"/>
    <property type="match status" value="1"/>
</dbReference>
<dbReference type="Proteomes" id="UP000637513">
    <property type="component" value="Unassembled WGS sequence"/>
</dbReference>
<evidence type="ECO:0000256" key="2">
    <source>
        <dbReference type="SAM" id="MobiDB-lite"/>
    </source>
</evidence>
<comment type="caution">
    <text evidence="4">The sequence shown here is derived from an EMBL/GenBank/DDBJ whole genome shotgun (WGS) entry which is preliminary data.</text>
</comment>
<gene>
    <name evidence="4" type="ORF">H8700_07000</name>
</gene>
<dbReference type="Gene3D" id="2.60.200.20">
    <property type="match status" value="1"/>
</dbReference>
<dbReference type="InterPro" id="IPR032030">
    <property type="entry name" value="YscD_cytoplasmic_dom"/>
</dbReference>
<feature type="domain" description="FHA" evidence="3">
    <location>
        <begin position="125"/>
        <end position="177"/>
    </location>
</feature>